<evidence type="ECO:0000256" key="22">
    <source>
        <dbReference type="SAM" id="Phobius"/>
    </source>
</evidence>
<dbReference type="GO" id="GO:0005743">
    <property type="term" value="C:mitochondrial inner membrane"/>
    <property type="evidence" value="ECO:0007669"/>
    <property type="project" value="UniProtKB-SubCell"/>
</dbReference>
<feature type="transmembrane region" description="Helical" evidence="22">
    <location>
        <begin position="279"/>
        <end position="300"/>
    </location>
</feature>
<evidence type="ECO:0000313" key="25">
    <source>
        <dbReference type="Proteomes" id="UP001174909"/>
    </source>
</evidence>
<feature type="transmembrane region" description="Helical" evidence="22">
    <location>
        <begin position="563"/>
        <end position="581"/>
    </location>
</feature>
<keyword evidence="11 21" id="KW-0679">Respiratory chain</keyword>
<evidence type="ECO:0000256" key="1">
    <source>
        <dbReference type="ARBA" id="ARBA00001971"/>
    </source>
</evidence>
<feature type="domain" description="Cytochrome oxidase subunit I profile" evidence="23">
    <location>
        <begin position="14"/>
        <end position="526"/>
    </location>
</feature>
<evidence type="ECO:0000256" key="6">
    <source>
        <dbReference type="ARBA" id="ARBA00012949"/>
    </source>
</evidence>
<evidence type="ECO:0000256" key="7">
    <source>
        <dbReference type="ARBA" id="ARBA00015947"/>
    </source>
</evidence>
<dbReference type="Proteomes" id="UP001174909">
    <property type="component" value="Unassembled WGS sequence"/>
</dbReference>
<comment type="subcellular location">
    <subcellularLocation>
        <location evidence="2">Cell membrane</location>
        <topology evidence="2">Multi-pass membrane protein</topology>
    </subcellularLocation>
    <subcellularLocation>
        <location evidence="21">Mitochondrion inner membrane</location>
        <topology evidence="21">Multi-pass membrane protein</topology>
    </subcellularLocation>
</comment>
<dbReference type="PROSITE" id="PS50855">
    <property type="entry name" value="COX1"/>
    <property type="match status" value="1"/>
</dbReference>
<keyword evidence="17 21" id="KW-0408">Iron</keyword>
<dbReference type="GO" id="GO:0004129">
    <property type="term" value="F:cytochrome-c oxidase activity"/>
    <property type="evidence" value="ECO:0007669"/>
    <property type="project" value="UniProtKB-EC"/>
</dbReference>
<feature type="transmembrane region" description="Helical" evidence="22">
    <location>
        <begin position="351"/>
        <end position="372"/>
    </location>
</feature>
<dbReference type="InterPro" id="IPR036927">
    <property type="entry name" value="Cyt_c_oxase-like_su1_sf"/>
</dbReference>
<evidence type="ECO:0000256" key="17">
    <source>
        <dbReference type="ARBA" id="ARBA00023004"/>
    </source>
</evidence>
<keyword evidence="12 21" id="KW-0812">Transmembrane</keyword>
<comment type="caution">
    <text evidence="24">The sequence shown here is derived from an EMBL/GenBank/DDBJ whole genome shotgun (WGS) entry which is preliminary data.</text>
</comment>
<keyword evidence="19 21" id="KW-0472">Membrane</keyword>
<evidence type="ECO:0000256" key="12">
    <source>
        <dbReference type="ARBA" id="ARBA00022692"/>
    </source>
</evidence>
<evidence type="ECO:0000256" key="14">
    <source>
        <dbReference type="ARBA" id="ARBA00022967"/>
    </source>
</evidence>
<evidence type="ECO:0000256" key="15">
    <source>
        <dbReference type="ARBA" id="ARBA00022982"/>
    </source>
</evidence>
<dbReference type="AlphaFoldDB" id="A0AA35RWD4"/>
<evidence type="ECO:0000256" key="3">
    <source>
        <dbReference type="ARBA" id="ARBA00004673"/>
    </source>
</evidence>
<feature type="transmembrane region" description="Helical" evidence="22">
    <location>
        <begin position="384"/>
        <end position="409"/>
    </location>
</feature>
<sequence>MVSITGVIPRPTGYTGLWSWLTTVDHKRIGALYGFSAFFFFVIGGIEAGIMRLQLVTSDSSLVSADWFNAMFTMHGTTMIFMVIMPFGATFFNFLVPLMIGARDVAFPRLNAFSYWTFLFGALLMHAGFLIGQVPDAGWFSYANLTAAPFSEGKGLDFWALSLQVLGIASLAAGFNFVVTIINMRAPGMSMMRMPVFIWMTLVTSILLVLAFPIITVALIELTADRQFGANFFNTAAGGDPILWQHLFWLFGHPEVYILILPAMGVVSEIIPTFSRKPLFGYPVIVFSGIVIAIMSWAVWSHHMFTVGLGAIANSVFTITTMLIAVPTGVKIFNWIATMWNGSIDLKTPMLMAIGFVALFIVGGLSGVSHAVSPSDFQQQDTYYIVAHIHYVLFGGAIFGIFAGIYYWYPKITGKMYNEMLGKVHFWLMFVGMNLTFFPMHYAGLNGMPRRIYTYAEGFGWEGMNLLATIGYFVIVISLLIFIHNFFRSIKKGAEAGHDPWDAPTLEWSISSPPPVYNFAEVPVVRGQDAYWITKREAAARGETVPAEPHVDPSTIHMPSPSYWPLITSFGVVWIAGGLLIDVGWDYIRFPISFVGGLITIIGVIGWSNEPAAEEHHEAAEQH</sequence>
<keyword evidence="21" id="KW-0496">Mitochondrion</keyword>
<dbReference type="PRINTS" id="PR01165">
    <property type="entry name" value="CYCOXIDASEI"/>
</dbReference>
<feature type="transmembrane region" description="Helical" evidence="22">
    <location>
        <begin position="75"/>
        <end position="100"/>
    </location>
</feature>
<gene>
    <name evidence="24" type="ORF">GBAR_LOCUS10963</name>
</gene>
<dbReference type="GO" id="GO:0022904">
    <property type="term" value="P:respiratory electron transport chain"/>
    <property type="evidence" value="ECO:0007669"/>
    <property type="project" value="TreeGrafter"/>
</dbReference>
<dbReference type="EC" id="7.1.1.9" evidence="6 21"/>
<feature type="transmembrane region" description="Helical" evidence="22">
    <location>
        <begin position="196"/>
        <end position="220"/>
    </location>
</feature>
<dbReference type="PANTHER" id="PTHR10422:SF18">
    <property type="entry name" value="CYTOCHROME C OXIDASE SUBUNIT 1"/>
    <property type="match status" value="1"/>
</dbReference>
<evidence type="ECO:0000256" key="21">
    <source>
        <dbReference type="RuleBase" id="RU000369"/>
    </source>
</evidence>
<keyword evidence="8 21" id="KW-0813">Transport</keyword>
<evidence type="ECO:0000256" key="13">
    <source>
        <dbReference type="ARBA" id="ARBA00022723"/>
    </source>
</evidence>
<feature type="transmembrane region" description="Helical" evidence="22">
    <location>
        <begin position="421"/>
        <end position="443"/>
    </location>
</feature>
<reference evidence="24" key="1">
    <citation type="submission" date="2023-03" db="EMBL/GenBank/DDBJ databases">
        <authorList>
            <person name="Steffen K."/>
            <person name="Cardenas P."/>
        </authorList>
    </citation>
    <scope>NUCLEOTIDE SEQUENCE</scope>
</reference>
<keyword evidence="18 21" id="KW-0186">Copper</keyword>
<accession>A0AA35RWD4</accession>
<dbReference type="InterPro" id="IPR023616">
    <property type="entry name" value="Cyt_c_oxase-like_su1_dom"/>
</dbReference>
<comment type="catalytic activity">
    <reaction evidence="20 21">
        <text>4 Fe(II)-[cytochrome c] + O2 + 8 H(+)(in) = 4 Fe(III)-[cytochrome c] + 2 H2O + 4 H(+)(out)</text>
        <dbReference type="Rhea" id="RHEA:11436"/>
        <dbReference type="Rhea" id="RHEA-COMP:10350"/>
        <dbReference type="Rhea" id="RHEA-COMP:14399"/>
        <dbReference type="ChEBI" id="CHEBI:15377"/>
        <dbReference type="ChEBI" id="CHEBI:15378"/>
        <dbReference type="ChEBI" id="CHEBI:15379"/>
        <dbReference type="ChEBI" id="CHEBI:29033"/>
        <dbReference type="ChEBI" id="CHEBI:29034"/>
        <dbReference type="EC" id="7.1.1.9"/>
    </reaction>
</comment>
<feature type="transmembrane region" description="Helical" evidence="22">
    <location>
        <begin position="587"/>
        <end position="607"/>
    </location>
</feature>
<dbReference type="Gene3D" id="1.10.287.70">
    <property type="match status" value="1"/>
</dbReference>
<keyword evidence="21" id="KW-0999">Mitochondrion inner membrane</keyword>
<dbReference type="FunFam" id="1.20.210.10:FF:000006">
    <property type="entry name" value="Cytochrome c oxidase subunit 1"/>
    <property type="match status" value="1"/>
</dbReference>
<dbReference type="InterPro" id="IPR014241">
    <property type="entry name" value="Cyt_c_oxidase_su1_bac"/>
</dbReference>
<feature type="transmembrane region" description="Helical" evidence="22">
    <location>
        <begin position="158"/>
        <end position="184"/>
    </location>
</feature>
<protein>
    <recommendedName>
        <fullName evidence="7 21">Cytochrome c oxidase subunit 1</fullName>
        <ecNumber evidence="6 21">7.1.1.9</ecNumber>
    </recommendedName>
</protein>
<proteinExistence type="inferred from homology"/>
<evidence type="ECO:0000256" key="5">
    <source>
        <dbReference type="ARBA" id="ARBA00011164"/>
    </source>
</evidence>
<feature type="transmembrane region" description="Helical" evidence="22">
    <location>
        <begin position="247"/>
        <end position="267"/>
    </location>
</feature>
<evidence type="ECO:0000259" key="23">
    <source>
        <dbReference type="PROSITE" id="PS50855"/>
    </source>
</evidence>
<evidence type="ECO:0000256" key="2">
    <source>
        <dbReference type="ARBA" id="ARBA00004651"/>
    </source>
</evidence>
<feature type="transmembrane region" description="Helical" evidence="22">
    <location>
        <begin position="31"/>
        <end position="55"/>
    </location>
</feature>
<feature type="transmembrane region" description="Helical" evidence="22">
    <location>
        <begin position="463"/>
        <end position="483"/>
    </location>
</feature>
<dbReference type="PROSITE" id="PS00077">
    <property type="entry name" value="COX1_CUB"/>
    <property type="match status" value="1"/>
</dbReference>
<keyword evidence="10 21" id="KW-0349">Heme</keyword>
<evidence type="ECO:0000256" key="4">
    <source>
        <dbReference type="ARBA" id="ARBA00009578"/>
    </source>
</evidence>
<feature type="transmembrane region" description="Helical" evidence="22">
    <location>
        <begin position="112"/>
        <end position="132"/>
    </location>
</feature>
<dbReference type="GO" id="GO:0020037">
    <property type="term" value="F:heme binding"/>
    <property type="evidence" value="ECO:0007669"/>
    <property type="project" value="InterPro"/>
</dbReference>
<evidence type="ECO:0000256" key="16">
    <source>
        <dbReference type="ARBA" id="ARBA00022989"/>
    </source>
</evidence>
<evidence type="ECO:0000256" key="19">
    <source>
        <dbReference type="ARBA" id="ARBA00023136"/>
    </source>
</evidence>
<evidence type="ECO:0000256" key="10">
    <source>
        <dbReference type="ARBA" id="ARBA00022617"/>
    </source>
</evidence>
<keyword evidence="25" id="KW-1185">Reference proteome</keyword>
<dbReference type="Pfam" id="PF00115">
    <property type="entry name" value="COX1"/>
    <property type="match status" value="1"/>
</dbReference>
<evidence type="ECO:0000256" key="11">
    <source>
        <dbReference type="ARBA" id="ARBA00022660"/>
    </source>
</evidence>
<dbReference type="Gene3D" id="1.20.210.10">
    <property type="entry name" value="Cytochrome c oxidase-like, subunit I domain"/>
    <property type="match status" value="1"/>
</dbReference>
<evidence type="ECO:0000256" key="18">
    <source>
        <dbReference type="ARBA" id="ARBA00023008"/>
    </source>
</evidence>
<evidence type="ECO:0000256" key="8">
    <source>
        <dbReference type="ARBA" id="ARBA00022448"/>
    </source>
</evidence>
<dbReference type="EMBL" id="CASHTH010001687">
    <property type="protein sequence ID" value="CAI8018138.1"/>
    <property type="molecule type" value="Genomic_DNA"/>
</dbReference>
<comment type="pathway">
    <text evidence="3 21">Energy metabolism; oxidative phosphorylation.</text>
</comment>
<keyword evidence="9" id="KW-1003">Cell membrane</keyword>
<dbReference type="InterPro" id="IPR023615">
    <property type="entry name" value="Cyt_c_Oxase_su1_BS"/>
</dbReference>
<organism evidence="24 25">
    <name type="scientific">Geodia barretti</name>
    <name type="common">Barrett's horny sponge</name>
    <dbReference type="NCBI Taxonomy" id="519541"/>
    <lineage>
        <taxon>Eukaryota</taxon>
        <taxon>Metazoa</taxon>
        <taxon>Porifera</taxon>
        <taxon>Demospongiae</taxon>
        <taxon>Heteroscleromorpha</taxon>
        <taxon>Tetractinellida</taxon>
        <taxon>Astrophorina</taxon>
        <taxon>Geodiidae</taxon>
        <taxon>Geodia</taxon>
    </lineage>
</organism>
<dbReference type="GO" id="GO:0046872">
    <property type="term" value="F:metal ion binding"/>
    <property type="evidence" value="ECO:0007669"/>
    <property type="project" value="UniProtKB-KW"/>
</dbReference>
<dbReference type="GO" id="GO:0015990">
    <property type="term" value="P:electron transport coupled proton transport"/>
    <property type="evidence" value="ECO:0007669"/>
    <property type="project" value="InterPro"/>
</dbReference>
<dbReference type="NCBIfam" id="TIGR02891">
    <property type="entry name" value="CtaD_CoxA"/>
    <property type="match status" value="1"/>
</dbReference>
<dbReference type="PANTHER" id="PTHR10422">
    <property type="entry name" value="CYTOCHROME C OXIDASE SUBUNIT 1"/>
    <property type="match status" value="1"/>
</dbReference>
<keyword evidence="14" id="KW-1278">Translocase</keyword>
<comment type="subunit">
    <text evidence="5">Component of the cytochrome c oxidase (complex IV, CIV), a multisubunit enzyme composed of a catalytic core of 3 subunits and several supernumerary subunits. The complex exists as a monomer or a dimer and forms supercomplexes (SCs) in the inner mitochondrial membrane with ubiquinol-cytochrome c oxidoreductase (cytochrome b-c1 complex, complex III, CIII).</text>
</comment>
<dbReference type="GO" id="GO:0009060">
    <property type="term" value="P:aerobic respiration"/>
    <property type="evidence" value="ECO:0007669"/>
    <property type="project" value="InterPro"/>
</dbReference>
<evidence type="ECO:0000313" key="24">
    <source>
        <dbReference type="EMBL" id="CAI8018138.1"/>
    </source>
</evidence>
<dbReference type="InterPro" id="IPR000883">
    <property type="entry name" value="Cyt_C_Oxase_1"/>
</dbReference>
<name>A0AA35RWD4_GEOBA</name>
<keyword evidence="15 21" id="KW-0249">Electron transport</keyword>
<evidence type="ECO:0000256" key="20">
    <source>
        <dbReference type="ARBA" id="ARBA00047816"/>
    </source>
</evidence>
<keyword evidence="16 22" id="KW-1133">Transmembrane helix</keyword>
<feature type="transmembrane region" description="Helical" evidence="22">
    <location>
        <begin position="306"/>
        <end position="330"/>
    </location>
</feature>
<dbReference type="GO" id="GO:0005886">
    <property type="term" value="C:plasma membrane"/>
    <property type="evidence" value="ECO:0007669"/>
    <property type="project" value="UniProtKB-SubCell"/>
</dbReference>
<comment type="cofactor">
    <cofactor evidence="1">
        <name>heme</name>
        <dbReference type="ChEBI" id="CHEBI:30413"/>
    </cofactor>
</comment>
<dbReference type="SUPFAM" id="SSF81442">
    <property type="entry name" value="Cytochrome c oxidase subunit I-like"/>
    <property type="match status" value="1"/>
</dbReference>
<keyword evidence="13 21" id="KW-0479">Metal-binding</keyword>
<evidence type="ECO:0000256" key="9">
    <source>
        <dbReference type="ARBA" id="ARBA00022475"/>
    </source>
</evidence>
<comment type="function">
    <text evidence="21">Component of the cytochrome c oxidase, the last enzyme in the mitochondrial electron transport chain which drives oxidative phosphorylation. The respiratory chain contains 3 multisubunit complexes succinate dehydrogenase (complex II, CII), ubiquinol-cytochrome c oxidoreductase (cytochrome b-c1 complex, complex III, CIII) and cytochrome c oxidase (complex IV, CIV), that cooperate to transfer electrons derived from NADH and succinate to molecular oxygen, creating an electrochemical gradient over the inner membrane that drives transmembrane transport and the ATP synthase. Cytochrome c oxidase is the component of the respiratory chain that catalyzes the reduction of oxygen to water. Electrons originating from reduced cytochrome c in the intermembrane space (IMS) are transferred via the dinuclear copper A center (CU(A)) of subunit 2 and heme A of subunit 1 to the active site in subunit 1, a binuclear center (BNC) formed by heme A3 and copper B (CU(B)). The BNC reduces molecular oxygen to 2 water molecules using 4 electrons from cytochrome c in the IMS and 4 protons from the mitochondrial matrix.</text>
</comment>
<comment type="similarity">
    <text evidence="4 21">Belongs to the heme-copper respiratory oxidase family.</text>
</comment>